<dbReference type="SUPFAM" id="SSF49899">
    <property type="entry name" value="Concanavalin A-like lectins/glucanases"/>
    <property type="match status" value="1"/>
</dbReference>
<comment type="caution">
    <text evidence="2">The sequence shown here is derived from an EMBL/GenBank/DDBJ whole genome shotgun (WGS) entry which is preliminary data.</text>
</comment>
<name>A0ABS8PUB5_9BACT</name>
<evidence type="ECO:0000313" key="2">
    <source>
        <dbReference type="EMBL" id="MCD2424663.1"/>
    </source>
</evidence>
<dbReference type="SUPFAM" id="SSF53649">
    <property type="entry name" value="Alkaline phosphatase-like"/>
    <property type="match status" value="1"/>
</dbReference>
<keyword evidence="1" id="KW-0732">Signal</keyword>
<dbReference type="Gene3D" id="2.60.120.200">
    <property type="match status" value="1"/>
</dbReference>
<keyword evidence="3" id="KW-1185">Reference proteome</keyword>
<accession>A0ABS8PUB5</accession>
<sequence>MKKIIGKSVSRRLSVLLIWGSFFALASCNKTNNATLTSSTSGEGAVAQKPKVLFIVVDGAMGTEVKAAAPPTLMQMTDHAIYSWDGLTSYVNNEVTNSSTWATLLTGVNNDKHGVTTDLSTANLVSYPTLFTRLKALRPGTRTVSLSSSNALKGNLTTDATVSTGFNGDDAATKGAAVNELKTNDPDFLFVQFHAVDAAGATNGYSNSQPAYNAAIRQTDAYIGELINAVKGRAGYPNENWLIVVTSNKGNNTPFIPVGAAWSAFNDQRHNTFVFYYNPRFTAKATAKPIGILPYAGQTPSYTINGGTAPTNNGGSVPASQLGSLMDFGPGSEFTMQCKVKIPTGSSFYPSFLGKMAEFDDGKALPGFVFFLEGAAWQFTARPTSGGRTQSVGANVMDGQWHTLTGVIRNQAGQRKLIAFTDGVKNTSKDITMSNDYKNPADFVVGWRPGSNGGGAINGILITDIRVYKTALSDVYISNNYCSTEALATDTATSKLVAFWPSLEVLTDGTKNWLKDYSGNNNNIVLKGSGQVSFSETTTRVCPPVSVATYKTVPSNVDALPLIYGWFGISIQGSWSLDGSIWVPSYNDIANQ</sequence>
<evidence type="ECO:0000256" key="1">
    <source>
        <dbReference type="SAM" id="SignalP"/>
    </source>
</evidence>
<dbReference type="Gene3D" id="3.40.720.10">
    <property type="entry name" value="Alkaline Phosphatase, subunit A"/>
    <property type="match status" value="1"/>
</dbReference>
<dbReference type="InterPro" id="IPR002591">
    <property type="entry name" value="Phosphodiest/P_Trfase"/>
</dbReference>
<gene>
    <name evidence="2" type="ORF">LQ567_17915</name>
</gene>
<organism evidence="2 3">
    <name type="scientific">Niabella pedocola</name>
    <dbReference type="NCBI Taxonomy" id="1752077"/>
    <lineage>
        <taxon>Bacteria</taxon>
        <taxon>Pseudomonadati</taxon>
        <taxon>Bacteroidota</taxon>
        <taxon>Chitinophagia</taxon>
        <taxon>Chitinophagales</taxon>
        <taxon>Chitinophagaceae</taxon>
        <taxon>Niabella</taxon>
    </lineage>
</organism>
<dbReference type="Pfam" id="PF01663">
    <property type="entry name" value="Phosphodiest"/>
    <property type="match status" value="1"/>
</dbReference>
<protein>
    <submittedName>
        <fullName evidence="2">DUF4983 domain-containing protein</fullName>
    </submittedName>
</protein>
<reference evidence="2 3" key="1">
    <citation type="submission" date="2021-11" db="EMBL/GenBank/DDBJ databases">
        <title>Genomic of Niabella pedocola.</title>
        <authorList>
            <person name="Wu T."/>
        </authorList>
    </citation>
    <scope>NUCLEOTIDE SEQUENCE [LARGE SCALE GENOMIC DNA]</scope>
    <source>
        <strain evidence="2 3">JCM 31011</strain>
    </source>
</reference>
<dbReference type="InterPro" id="IPR013320">
    <property type="entry name" value="ConA-like_dom_sf"/>
</dbReference>
<feature type="signal peptide" evidence="1">
    <location>
        <begin position="1"/>
        <end position="26"/>
    </location>
</feature>
<evidence type="ECO:0000313" key="3">
    <source>
        <dbReference type="Proteomes" id="UP001199816"/>
    </source>
</evidence>
<feature type="chain" id="PRO_5047331501" evidence="1">
    <location>
        <begin position="27"/>
        <end position="592"/>
    </location>
</feature>
<dbReference type="EMBL" id="JAJNEC010000005">
    <property type="protein sequence ID" value="MCD2424663.1"/>
    <property type="molecule type" value="Genomic_DNA"/>
</dbReference>
<dbReference type="InterPro" id="IPR017850">
    <property type="entry name" value="Alkaline_phosphatase_core_sf"/>
</dbReference>
<dbReference type="Proteomes" id="UP001199816">
    <property type="component" value="Unassembled WGS sequence"/>
</dbReference>
<dbReference type="RefSeq" id="WP_231006874.1">
    <property type="nucleotide sequence ID" value="NZ_JAJNEC010000005.1"/>
</dbReference>
<proteinExistence type="predicted"/>
<dbReference type="PROSITE" id="PS51257">
    <property type="entry name" value="PROKAR_LIPOPROTEIN"/>
    <property type="match status" value="1"/>
</dbReference>